<evidence type="ECO:0000313" key="1">
    <source>
        <dbReference type="EMBL" id="MBA8847804.1"/>
    </source>
</evidence>
<reference evidence="1 2" key="1">
    <citation type="submission" date="2020-07" db="EMBL/GenBank/DDBJ databases">
        <title>Sequencing the genomes of 1000 actinobacteria strains.</title>
        <authorList>
            <person name="Klenk H.-P."/>
        </authorList>
    </citation>
    <scope>NUCLEOTIDE SEQUENCE [LARGE SCALE GENOMIC DNA]</scope>
    <source>
        <strain evidence="1 2">DSM 19663</strain>
    </source>
</reference>
<evidence type="ECO:0008006" key="3">
    <source>
        <dbReference type="Google" id="ProtNLM"/>
    </source>
</evidence>
<proteinExistence type="predicted"/>
<protein>
    <recommendedName>
        <fullName evidence="3">Bacteriocin biosynthesis cyclodehydratase domain-containing protein</fullName>
    </recommendedName>
</protein>
<organism evidence="1 2">
    <name type="scientific">Microcella alkalica</name>
    <dbReference type="NCBI Taxonomy" id="355930"/>
    <lineage>
        <taxon>Bacteria</taxon>
        <taxon>Bacillati</taxon>
        <taxon>Actinomycetota</taxon>
        <taxon>Actinomycetes</taxon>
        <taxon>Micrococcales</taxon>
        <taxon>Microbacteriaceae</taxon>
        <taxon>Microcella</taxon>
    </lineage>
</organism>
<dbReference type="EMBL" id="JACGWX010000003">
    <property type="protein sequence ID" value="MBA8847804.1"/>
    <property type="molecule type" value="Genomic_DNA"/>
</dbReference>
<dbReference type="AlphaFoldDB" id="A0A839EC43"/>
<comment type="caution">
    <text evidence="1">The sequence shown here is derived from an EMBL/GenBank/DDBJ whole genome shotgun (WGS) entry which is preliminary data.</text>
</comment>
<accession>A0A839EC43</accession>
<name>A0A839EC43_9MICO</name>
<dbReference type="RefSeq" id="WP_182490637.1">
    <property type="nucleotide sequence ID" value="NZ_BAAAOV010000001.1"/>
</dbReference>
<dbReference type="Gene3D" id="3.40.50.720">
    <property type="entry name" value="NAD(P)-binding Rossmann-like Domain"/>
    <property type="match status" value="1"/>
</dbReference>
<sequence>MVLRIDPRRPLVWRTPHSIQIGVDPVVAIIDPVDDGDARLIAALATGVTRSGLAMLASTLGVPSSRLDELLTALEPAFAPPRVAAVRRVAVIGAVPAAGRIARIIADAGHPVIAAAHGAGVLDESIDAAVLVSHHVIDPTEHLAWLRRDIVHVPVVIGEEAATVGPRVEPGTTPCLACVDQARTAADPSWPAIEAQLWGQQAHADAPMLATEAAIEVLRVLREQDAASVRIDAVTGRRHRQSWAPSQQCGCRGLELGLAPAFLPGHDLAGPVDPAGLSAVRPLAG</sequence>
<keyword evidence="2" id="KW-1185">Reference proteome</keyword>
<gene>
    <name evidence="1" type="ORF">FHX53_001396</name>
</gene>
<dbReference type="Proteomes" id="UP000585905">
    <property type="component" value="Unassembled WGS sequence"/>
</dbReference>
<evidence type="ECO:0000313" key="2">
    <source>
        <dbReference type="Proteomes" id="UP000585905"/>
    </source>
</evidence>